<dbReference type="AlphaFoldDB" id="A0A822YS76"/>
<evidence type="ECO:0000256" key="2">
    <source>
        <dbReference type="ARBA" id="ARBA00022690"/>
    </source>
</evidence>
<sequence length="89" mass="9977">MSDFFCYACGCTGSGCQRIYPGLKVEWPELLGQNAHYAVGVIQRENPRVTVIIMDNHHLSFDVCCNRVKVFVNNPDDPQAKVLYVPMVG</sequence>
<keyword evidence="2" id="KW-0646">Protease inhibitor</keyword>
<accession>A0A822YS76</accession>
<evidence type="ECO:0000256" key="1">
    <source>
        <dbReference type="ARBA" id="ARBA00008210"/>
    </source>
</evidence>
<dbReference type="PROSITE" id="PS00285">
    <property type="entry name" value="POTATO_INHIBITOR"/>
    <property type="match status" value="1"/>
</dbReference>
<evidence type="ECO:0000313" key="4">
    <source>
        <dbReference type="EMBL" id="DAD33905.1"/>
    </source>
</evidence>
<dbReference type="Proteomes" id="UP000607653">
    <property type="component" value="Unassembled WGS sequence"/>
</dbReference>
<evidence type="ECO:0000313" key="5">
    <source>
        <dbReference type="Proteomes" id="UP000607653"/>
    </source>
</evidence>
<keyword evidence="5" id="KW-1185">Reference proteome</keyword>
<dbReference type="Gene3D" id="3.30.10.10">
    <property type="entry name" value="Trypsin Inhibitor V, subunit A"/>
    <property type="match status" value="1"/>
</dbReference>
<dbReference type="EMBL" id="DUZY01000003">
    <property type="protein sequence ID" value="DAD33905.1"/>
    <property type="molecule type" value="Genomic_DNA"/>
</dbReference>
<reference evidence="4 5" key="1">
    <citation type="journal article" date="2020" name="Mol. Biol. Evol.">
        <title>Distinct Expression and Methylation Patterns for Genes with Different Fates following a Single Whole-Genome Duplication in Flowering Plants.</title>
        <authorList>
            <person name="Shi T."/>
            <person name="Rahmani R.S."/>
            <person name="Gugger P.F."/>
            <person name="Wang M."/>
            <person name="Li H."/>
            <person name="Zhang Y."/>
            <person name="Li Z."/>
            <person name="Wang Q."/>
            <person name="Van de Peer Y."/>
            <person name="Marchal K."/>
            <person name="Chen J."/>
        </authorList>
    </citation>
    <scope>NUCLEOTIDE SEQUENCE [LARGE SCALE GENOMIC DNA]</scope>
    <source>
        <tissue evidence="4">Leaf</tissue>
    </source>
</reference>
<dbReference type="GO" id="GO:0004867">
    <property type="term" value="F:serine-type endopeptidase inhibitor activity"/>
    <property type="evidence" value="ECO:0007669"/>
    <property type="project" value="UniProtKB-KW"/>
</dbReference>
<comment type="similarity">
    <text evidence="1">Belongs to the protease inhibitor I13 (potato type I serine protease inhibitor) family.</text>
</comment>
<proteinExistence type="inferred from homology"/>
<dbReference type="PANTHER" id="PTHR33091">
    <property type="entry name" value="PROTEIN, PUTATIVE, EXPRESSED-RELATED"/>
    <property type="match status" value="1"/>
</dbReference>
<dbReference type="InterPro" id="IPR000864">
    <property type="entry name" value="Prot_inh_pot1"/>
</dbReference>
<dbReference type="Pfam" id="PF00280">
    <property type="entry name" value="potato_inhibit"/>
    <property type="match status" value="1"/>
</dbReference>
<comment type="caution">
    <text evidence="4">The sequence shown here is derived from an EMBL/GenBank/DDBJ whole genome shotgun (WGS) entry which is preliminary data.</text>
</comment>
<gene>
    <name evidence="4" type="ORF">HUJ06_012756</name>
</gene>
<dbReference type="PANTHER" id="PTHR33091:SF99">
    <property type="entry name" value="INHIBITOR OF TRYPSIN_HAGEMAN FACTOR-LIKE PROTEIN-RELATED"/>
    <property type="match status" value="1"/>
</dbReference>
<organism evidence="4 5">
    <name type="scientific">Nelumbo nucifera</name>
    <name type="common">Sacred lotus</name>
    <dbReference type="NCBI Taxonomy" id="4432"/>
    <lineage>
        <taxon>Eukaryota</taxon>
        <taxon>Viridiplantae</taxon>
        <taxon>Streptophyta</taxon>
        <taxon>Embryophyta</taxon>
        <taxon>Tracheophyta</taxon>
        <taxon>Spermatophyta</taxon>
        <taxon>Magnoliopsida</taxon>
        <taxon>Proteales</taxon>
        <taxon>Nelumbonaceae</taxon>
        <taxon>Nelumbo</taxon>
    </lineage>
</organism>
<protein>
    <submittedName>
        <fullName evidence="4">Uncharacterized protein</fullName>
    </submittedName>
</protein>
<evidence type="ECO:0000256" key="3">
    <source>
        <dbReference type="ARBA" id="ARBA00022900"/>
    </source>
</evidence>
<dbReference type="GO" id="GO:0009611">
    <property type="term" value="P:response to wounding"/>
    <property type="evidence" value="ECO:0007669"/>
    <property type="project" value="InterPro"/>
</dbReference>
<dbReference type="SUPFAM" id="SSF54654">
    <property type="entry name" value="CI-2 family of serine protease inhibitors"/>
    <property type="match status" value="1"/>
</dbReference>
<dbReference type="InterPro" id="IPR036354">
    <property type="entry name" value="Prot_inh_pot1_sf"/>
</dbReference>
<name>A0A822YS76_NELNU</name>
<keyword evidence="3" id="KW-0722">Serine protease inhibitor</keyword>